<keyword evidence="2 5" id="KW-0812">Transmembrane</keyword>
<dbReference type="GeneID" id="105165698"/>
<dbReference type="OrthoDB" id="723894at2759"/>
<feature type="transmembrane region" description="Helical" evidence="5">
    <location>
        <begin position="12"/>
        <end position="34"/>
    </location>
</feature>
<evidence type="ECO:0000256" key="5">
    <source>
        <dbReference type="SAM" id="Phobius"/>
    </source>
</evidence>
<dbReference type="AlphaFoldDB" id="A0A6I9TEE9"/>
<evidence type="ECO:0000313" key="6">
    <source>
        <dbReference type="Proteomes" id="UP000504604"/>
    </source>
</evidence>
<keyword evidence="4 5" id="KW-0472">Membrane</keyword>
<keyword evidence="6" id="KW-1185">Reference proteome</keyword>
<keyword evidence="3 5" id="KW-1133">Transmembrane helix</keyword>
<dbReference type="FunCoup" id="A0A6I9TEE9">
    <property type="interactions" value="802"/>
</dbReference>
<dbReference type="RefSeq" id="XP_011083093.1">
    <property type="nucleotide sequence ID" value="XM_011084791.2"/>
</dbReference>
<evidence type="ECO:0000313" key="7">
    <source>
        <dbReference type="RefSeq" id="XP_011083093.1"/>
    </source>
</evidence>
<dbReference type="KEGG" id="sind:105165698"/>
<organism evidence="6 7">
    <name type="scientific">Sesamum indicum</name>
    <name type="common">Oriental sesame</name>
    <name type="synonym">Sesamum orientale</name>
    <dbReference type="NCBI Taxonomy" id="4182"/>
    <lineage>
        <taxon>Eukaryota</taxon>
        <taxon>Viridiplantae</taxon>
        <taxon>Streptophyta</taxon>
        <taxon>Embryophyta</taxon>
        <taxon>Tracheophyta</taxon>
        <taxon>Spermatophyta</taxon>
        <taxon>Magnoliopsida</taxon>
        <taxon>eudicotyledons</taxon>
        <taxon>Gunneridae</taxon>
        <taxon>Pentapetalae</taxon>
        <taxon>asterids</taxon>
        <taxon>lamiids</taxon>
        <taxon>Lamiales</taxon>
        <taxon>Pedaliaceae</taxon>
        <taxon>Sesamum</taxon>
    </lineage>
</organism>
<sequence>MGTSSCQTFLAFILKCLNFLQAFVGVAMVIYSAYMLSQWQHRGDEFPPPAPSHDVSGIHLSADVVNHLNLALGDNALHVNFHSLPAPWFIYAFMGIGVIICCITCIGNIAAESINGCCLCSYALLTTVFLLLEVGLVALVAFDRHWKKDLPFDPTGELDNLMAFIEDNMDILKWVGIAILIIQALSLLFATILRSMVSSRDVDDDIEAEYDYSSREPLLIPRPSQACGSPRGDSDIWSSRMRQKYGLNTGDSKAQFIESKPVN</sequence>
<evidence type="ECO:0000256" key="4">
    <source>
        <dbReference type="ARBA" id="ARBA00023136"/>
    </source>
</evidence>
<evidence type="ECO:0000256" key="2">
    <source>
        <dbReference type="ARBA" id="ARBA00022692"/>
    </source>
</evidence>
<protein>
    <submittedName>
        <fullName evidence="7">Tetraspanin-18</fullName>
    </submittedName>
</protein>
<feature type="transmembrane region" description="Helical" evidence="5">
    <location>
        <begin position="88"/>
        <end position="110"/>
    </location>
</feature>
<dbReference type="InterPro" id="IPR018499">
    <property type="entry name" value="Tetraspanin/Peripherin"/>
</dbReference>
<name>A0A6I9TEE9_SESIN</name>
<proteinExistence type="predicted"/>
<gene>
    <name evidence="7" type="primary">LOC105165698</name>
</gene>
<accession>A0A6I9TEE9</accession>
<dbReference type="InParanoid" id="A0A6I9TEE9"/>
<feature type="transmembrane region" description="Helical" evidence="5">
    <location>
        <begin position="122"/>
        <end position="142"/>
    </location>
</feature>
<reference evidence="7" key="1">
    <citation type="submission" date="2025-08" db="UniProtKB">
        <authorList>
            <consortium name="RefSeq"/>
        </authorList>
    </citation>
    <scope>IDENTIFICATION</scope>
</reference>
<dbReference type="GO" id="GO:0016020">
    <property type="term" value="C:membrane"/>
    <property type="evidence" value="ECO:0007669"/>
    <property type="project" value="UniProtKB-SubCell"/>
</dbReference>
<evidence type="ECO:0000256" key="3">
    <source>
        <dbReference type="ARBA" id="ARBA00022989"/>
    </source>
</evidence>
<dbReference type="Proteomes" id="UP000504604">
    <property type="component" value="Linkage group LG6"/>
</dbReference>
<feature type="transmembrane region" description="Helical" evidence="5">
    <location>
        <begin position="171"/>
        <end position="193"/>
    </location>
</feature>
<comment type="subcellular location">
    <subcellularLocation>
        <location evidence="1">Membrane</location>
        <topology evidence="1">Multi-pass membrane protein</topology>
    </subcellularLocation>
</comment>
<evidence type="ECO:0000256" key="1">
    <source>
        <dbReference type="ARBA" id="ARBA00004141"/>
    </source>
</evidence>
<dbReference type="Pfam" id="PF00335">
    <property type="entry name" value="Tetraspanin"/>
    <property type="match status" value="1"/>
</dbReference>